<dbReference type="AlphaFoldDB" id="A0A5C7BHZ6"/>
<evidence type="ECO:0000256" key="2">
    <source>
        <dbReference type="ARBA" id="ARBA00022475"/>
    </source>
</evidence>
<comment type="subcellular location">
    <subcellularLocation>
        <location evidence="1">Cell membrane</location>
        <topology evidence="1">Multi-pass membrane protein</topology>
    </subcellularLocation>
</comment>
<dbReference type="InterPro" id="IPR022791">
    <property type="entry name" value="L-PG_synthase/AglD"/>
</dbReference>
<evidence type="ECO:0000256" key="1">
    <source>
        <dbReference type="ARBA" id="ARBA00004651"/>
    </source>
</evidence>
<comment type="caution">
    <text evidence="7">The sequence shown here is derived from an EMBL/GenBank/DDBJ whole genome shotgun (WGS) entry which is preliminary data.</text>
</comment>
<feature type="transmembrane region" description="Helical" evidence="6">
    <location>
        <begin position="245"/>
        <end position="270"/>
    </location>
</feature>
<dbReference type="RefSeq" id="WP_147231167.1">
    <property type="nucleotide sequence ID" value="NZ_VOSB01000004.1"/>
</dbReference>
<feature type="transmembrane region" description="Helical" evidence="6">
    <location>
        <begin position="167"/>
        <end position="187"/>
    </location>
</feature>
<dbReference type="EMBL" id="VOSB01000004">
    <property type="protein sequence ID" value="TXE19371.1"/>
    <property type="molecule type" value="Genomic_DNA"/>
</dbReference>
<keyword evidence="8" id="KW-1185">Reference proteome</keyword>
<keyword evidence="5 6" id="KW-0472">Membrane</keyword>
<dbReference type="OrthoDB" id="1121314at2"/>
<protein>
    <recommendedName>
        <fullName evidence="9">Flippase-like domain-containing protein</fullName>
    </recommendedName>
</protein>
<evidence type="ECO:0000256" key="5">
    <source>
        <dbReference type="ARBA" id="ARBA00023136"/>
    </source>
</evidence>
<reference evidence="7 8" key="1">
    <citation type="submission" date="2019-08" db="EMBL/GenBank/DDBJ databases">
        <title>Genome of Psychroserpens burtonensis ACAM 167.</title>
        <authorList>
            <person name="Bowman J.P."/>
        </authorList>
    </citation>
    <scope>NUCLEOTIDE SEQUENCE [LARGE SCALE GENOMIC DNA]</scope>
    <source>
        <strain evidence="7 8">ACAM 167</strain>
    </source>
</reference>
<keyword evidence="4 6" id="KW-1133">Transmembrane helix</keyword>
<gene>
    <name evidence="7" type="ORF">ES692_03570</name>
</gene>
<accession>A0A5C7BHZ6</accession>
<name>A0A5C7BHZ6_9FLAO</name>
<dbReference type="STRING" id="1123037.GCA_000425305_01397"/>
<evidence type="ECO:0000256" key="4">
    <source>
        <dbReference type="ARBA" id="ARBA00022989"/>
    </source>
</evidence>
<feature type="transmembrane region" description="Helical" evidence="6">
    <location>
        <begin position="12"/>
        <end position="31"/>
    </location>
</feature>
<feature type="transmembrane region" description="Helical" evidence="6">
    <location>
        <begin position="208"/>
        <end position="233"/>
    </location>
</feature>
<proteinExistence type="predicted"/>
<keyword evidence="2" id="KW-1003">Cell membrane</keyword>
<keyword evidence="3 6" id="KW-0812">Transmembrane</keyword>
<feature type="transmembrane region" description="Helical" evidence="6">
    <location>
        <begin position="277"/>
        <end position="300"/>
    </location>
</feature>
<evidence type="ECO:0000313" key="8">
    <source>
        <dbReference type="Proteomes" id="UP000321938"/>
    </source>
</evidence>
<dbReference type="Pfam" id="PF03706">
    <property type="entry name" value="LPG_synthase_TM"/>
    <property type="match status" value="1"/>
</dbReference>
<feature type="transmembrane region" description="Helical" evidence="6">
    <location>
        <begin position="51"/>
        <end position="73"/>
    </location>
</feature>
<dbReference type="GO" id="GO:0005886">
    <property type="term" value="C:plasma membrane"/>
    <property type="evidence" value="ECO:0007669"/>
    <property type="project" value="UniProtKB-SubCell"/>
</dbReference>
<organism evidence="7 8">
    <name type="scientific">Psychroserpens burtonensis</name>
    <dbReference type="NCBI Taxonomy" id="49278"/>
    <lineage>
        <taxon>Bacteria</taxon>
        <taxon>Pseudomonadati</taxon>
        <taxon>Bacteroidota</taxon>
        <taxon>Flavobacteriia</taxon>
        <taxon>Flavobacteriales</taxon>
        <taxon>Flavobacteriaceae</taxon>
        <taxon>Psychroserpens</taxon>
    </lineage>
</organism>
<dbReference type="Proteomes" id="UP000321938">
    <property type="component" value="Unassembled WGS sequence"/>
</dbReference>
<feature type="transmembrane region" description="Helical" evidence="6">
    <location>
        <begin position="131"/>
        <end position="155"/>
    </location>
</feature>
<evidence type="ECO:0000256" key="3">
    <source>
        <dbReference type="ARBA" id="ARBA00022692"/>
    </source>
</evidence>
<evidence type="ECO:0000256" key="6">
    <source>
        <dbReference type="SAM" id="Phobius"/>
    </source>
</evidence>
<evidence type="ECO:0008006" key="9">
    <source>
        <dbReference type="Google" id="ProtNLM"/>
    </source>
</evidence>
<evidence type="ECO:0000313" key="7">
    <source>
        <dbReference type="EMBL" id="TXE19371.1"/>
    </source>
</evidence>
<sequence>MNFGGLPYKTKQFFFVLIKLSIVVGAFYFIYNKLANNEDLDVHEFIQYLSQTGVFSIKNAGILLILTIFNWFFEILKWKTLVRYIKIISFKNALEQSLGALTASLFTPNRIGEYGAKAIYFNTAMRKKVMLLNLTGNMMQMTVTILFGSIGLYLMHTMYDLHIDYFTISKFLLIIIVIIGLVCFALQQNRFRIKGFSSDKLKSFFKDVSLSIQMTAFGISVLRYLIFSFQFYFLLDIFGVNFTYLHAMTIITSMYLLASIIPSIFIFDVVIKGSVAVYLFSIVGIGEFTVLSIIMIMWLLNFVLPSVFGSYYVLNFNLPKTDDDL</sequence>